<keyword evidence="2" id="KW-0614">Plasmid</keyword>
<keyword evidence="1" id="KW-0812">Transmembrane</keyword>
<geneLocation type="plasmid" evidence="2 3">
    <name>pANACY.03</name>
</geneLocation>
<dbReference type="HOGENOM" id="CLU_2950067_0_0_3"/>
<evidence type="ECO:0000313" key="3">
    <source>
        <dbReference type="Proteomes" id="UP000010474"/>
    </source>
</evidence>
<protein>
    <submittedName>
        <fullName evidence="2">Uncharacterized protein</fullName>
    </submittedName>
</protein>
<dbReference type="EMBL" id="CP003662">
    <property type="protein sequence ID" value="AFZ61319.1"/>
    <property type="molecule type" value="Genomic_DNA"/>
</dbReference>
<keyword evidence="3" id="KW-1185">Reference proteome</keyword>
<proteinExistence type="predicted"/>
<dbReference type="PATRIC" id="fig|272123.3.peg.6563"/>
<evidence type="ECO:0000256" key="1">
    <source>
        <dbReference type="SAM" id="Phobius"/>
    </source>
</evidence>
<dbReference type="KEGG" id="acy:Anacy_6042"/>
<name>K9ZRC4_ANACC</name>
<organism evidence="2 3">
    <name type="scientific">Anabaena cylindrica (strain ATCC 27899 / PCC 7122)</name>
    <dbReference type="NCBI Taxonomy" id="272123"/>
    <lineage>
        <taxon>Bacteria</taxon>
        <taxon>Bacillati</taxon>
        <taxon>Cyanobacteriota</taxon>
        <taxon>Cyanophyceae</taxon>
        <taxon>Nostocales</taxon>
        <taxon>Nostocaceae</taxon>
        <taxon>Anabaena</taxon>
    </lineage>
</organism>
<accession>K9ZRC4</accession>
<dbReference type="AlphaFoldDB" id="K9ZRC4"/>
<feature type="transmembrane region" description="Helical" evidence="1">
    <location>
        <begin position="7"/>
        <end position="26"/>
    </location>
</feature>
<reference evidence="3" key="1">
    <citation type="journal article" date="2013" name="Proc. Natl. Acad. Sci. U.S.A.">
        <title>Improving the coverage of the cyanobacterial phylum using diversity-driven genome sequencing.</title>
        <authorList>
            <person name="Shih P.M."/>
            <person name="Wu D."/>
            <person name="Latifi A."/>
            <person name="Axen S.D."/>
            <person name="Fewer D.P."/>
            <person name="Talla E."/>
            <person name="Calteau A."/>
            <person name="Cai F."/>
            <person name="Tandeau de Marsac N."/>
            <person name="Rippka R."/>
            <person name="Herdman M."/>
            <person name="Sivonen K."/>
            <person name="Coursin T."/>
            <person name="Laurent T."/>
            <person name="Goodwin L."/>
            <person name="Nolan M."/>
            <person name="Davenport K.W."/>
            <person name="Han C.S."/>
            <person name="Rubin E.M."/>
            <person name="Eisen J.A."/>
            <person name="Woyke T."/>
            <person name="Gugger M."/>
            <person name="Kerfeld C.A."/>
        </authorList>
    </citation>
    <scope>NUCLEOTIDE SEQUENCE [LARGE SCALE GENOMIC DNA]</scope>
    <source>
        <strain evidence="3">ATCC 27899 / PCC 7122</strain>
    </source>
</reference>
<sequence>MIRLIKSFIQIMLSGLVTAIFLNYLITEFVDIVYNINSALIWLHKSGIGAYVSKMFGGR</sequence>
<dbReference type="Proteomes" id="UP000010474">
    <property type="component" value="Plasmid pANACY.03"/>
</dbReference>
<keyword evidence="1" id="KW-1133">Transmembrane helix</keyword>
<gene>
    <name evidence="2" type="ordered locus">Anacy_6042</name>
</gene>
<evidence type="ECO:0000313" key="2">
    <source>
        <dbReference type="EMBL" id="AFZ61319.1"/>
    </source>
</evidence>
<keyword evidence="1" id="KW-0472">Membrane</keyword>